<protein>
    <submittedName>
        <fullName evidence="2">Uncharacterized protein</fullName>
    </submittedName>
</protein>
<evidence type="ECO:0000256" key="1">
    <source>
        <dbReference type="SAM" id="Phobius"/>
    </source>
</evidence>
<evidence type="ECO:0000313" key="2">
    <source>
        <dbReference type="EMBL" id="KAK3361341.1"/>
    </source>
</evidence>
<keyword evidence="1" id="KW-0812">Transmembrane</keyword>
<name>A0AAE0MY40_9PEZI</name>
<dbReference type="EMBL" id="JAULSN010000012">
    <property type="protein sequence ID" value="KAK3361341.1"/>
    <property type="molecule type" value="Genomic_DNA"/>
</dbReference>
<sequence>MPSAHRCRAKHNTRSKPRATIKFPTADELPLLLCVRRQEAFKNLELFLVVRVIVLLVLARAGVRVGRAILPARQSTQERIEQSCVEYHLAAQLPKVARVVRDAQQPRPGLLRFVATRLHEAVLVDGLPHLSEHVPADLLVERVRGRGPTHVLERAREALDPVVSMALRILLARPWPSGEMEKLIRSVFGLFVCSMSRI</sequence>
<feature type="transmembrane region" description="Helical" evidence="1">
    <location>
        <begin position="46"/>
        <end position="63"/>
    </location>
</feature>
<reference evidence="2" key="2">
    <citation type="submission" date="2023-06" db="EMBL/GenBank/DDBJ databases">
        <authorList>
            <consortium name="Lawrence Berkeley National Laboratory"/>
            <person name="Haridas S."/>
            <person name="Hensen N."/>
            <person name="Bonometti L."/>
            <person name="Westerberg I."/>
            <person name="Brannstrom I.O."/>
            <person name="Guillou S."/>
            <person name="Cros-Aarteil S."/>
            <person name="Calhoun S."/>
            <person name="Kuo A."/>
            <person name="Mondo S."/>
            <person name="Pangilinan J."/>
            <person name="Riley R."/>
            <person name="Labutti K."/>
            <person name="Andreopoulos B."/>
            <person name="Lipzen A."/>
            <person name="Chen C."/>
            <person name="Yanf M."/>
            <person name="Daum C."/>
            <person name="Ng V."/>
            <person name="Clum A."/>
            <person name="Steindorff A."/>
            <person name="Ohm R."/>
            <person name="Martin F."/>
            <person name="Silar P."/>
            <person name="Natvig D."/>
            <person name="Lalanne C."/>
            <person name="Gautier V."/>
            <person name="Ament-Velasquez S.L."/>
            <person name="Kruys A."/>
            <person name="Hutchinson M.I."/>
            <person name="Powell A.J."/>
            <person name="Barry K."/>
            <person name="Miller A.N."/>
            <person name="Grigoriev I.V."/>
            <person name="Debuchy R."/>
            <person name="Gladieux P."/>
            <person name="Thoren M.H."/>
            <person name="Johannesson H."/>
        </authorList>
    </citation>
    <scope>NUCLEOTIDE SEQUENCE</scope>
    <source>
        <strain evidence="2">CBS 958.72</strain>
    </source>
</reference>
<dbReference type="Proteomes" id="UP001287356">
    <property type="component" value="Unassembled WGS sequence"/>
</dbReference>
<accession>A0AAE0MY40</accession>
<dbReference type="AlphaFoldDB" id="A0AAE0MY40"/>
<gene>
    <name evidence="2" type="ORF">B0T24DRAFT_119534</name>
</gene>
<organism evidence="2 3">
    <name type="scientific">Lasiosphaeria ovina</name>
    <dbReference type="NCBI Taxonomy" id="92902"/>
    <lineage>
        <taxon>Eukaryota</taxon>
        <taxon>Fungi</taxon>
        <taxon>Dikarya</taxon>
        <taxon>Ascomycota</taxon>
        <taxon>Pezizomycotina</taxon>
        <taxon>Sordariomycetes</taxon>
        <taxon>Sordariomycetidae</taxon>
        <taxon>Sordariales</taxon>
        <taxon>Lasiosphaeriaceae</taxon>
        <taxon>Lasiosphaeria</taxon>
    </lineage>
</organism>
<evidence type="ECO:0000313" key="3">
    <source>
        <dbReference type="Proteomes" id="UP001287356"/>
    </source>
</evidence>
<keyword evidence="1" id="KW-1133">Transmembrane helix</keyword>
<proteinExistence type="predicted"/>
<keyword evidence="3" id="KW-1185">Reference proteome</keyword>
<keyword evidence="1" id="KW-0472">Membrane</keyword>
<reference evidence="2" key="1">
    <citation type="journal article" date="2023" name="Mol. Phylogenet. Evol.">
        <title>Genome-scale phylogeny and comparative genomics of the fungal order Sordariales.</title>
        <authorList>
            <person name="Hensen N."/>
            <person name="Bonometti L."/>
            <person name="Westerberg I."/>
            <person name="Brannstrom I.O."/>
            <person name="Guillou S."/>
            <person name="Cros-Aarteil S."/>
            <person name="Calhoun S."/>
            <person name="Haridas S."/>
            <person name="Kuo A."/>
            <person name="Mondo S."/>
            <person name="Pangilinan J."/>
            <person name="Riley R."/>
            <person name="LaButti K."/>
            <person name="Andreopoulos B."/>
            <person name="Lipzen A."/>
            <person name="Chen C."/>
            <person name="Yan M."/>
            <person name="Daum C."/>
            <person name="Ng V."/>
            <person name="Clum A."/>
            <person name="Steindorff A."/>
            <person name="Ohm R.A."/>
            <person name="Martin F."/>
            <person name="Silar P."/>
            <person name="Natvig D.O."/>
            <person name="Lalanne C."/>
            <person name="Gautier V."/>
            <person name="Ament-Velasquez S.L."/>
            <person name="Kruys A."/>
            <person name="Hutchinson M.I."/>
            <person name="Powell A.J."/>
            <person name="Barry K."/>
            <person name="Miller A.N."/>
            <person name="Grigoriev I.V."/>
            <person name="Debuchy R."/>
            <person name="Gladieux P."/>
            <person name="Hiltunen Thoren M."/>
            <person name="Johannesson H."/>
        </authorList>
    </citation>
    <scope>NUCLEOTIDE SEQUENCE</scope>
    <source>
        <strain evidence="2">CBS 958.72</strain>
    </source>
</reference>
<comment type="caution">
    <text evidence="2">The sequence shown here is derived from an EMBL/GenBank/DDBJ whole genome shotgun (WGS) entry which is preliminary data.</text>
</comment>